<accession>A0A178UB18</accession>
<dbReference type="KEGG" id="ath:AT5G54410"/>
<name>A0A178UB18_ARATH</name>
<dbReference type="ExpressionAtlas" id="A0A178UB18">
    <property type="expression patterns" value="baseline"/>
</dbReference>
<evidence type="ECO:0000313" key="4">
    <source>
        <dbReference type="Proteomes" id="UP000078284"/>
    </source>
</evidence>
<dbReference type="GeneID" id="835529"/>
<dbReference type="Araport" id="AT5G54410"/>
<gene>
    <name evidence="2" type="ordered locus">At5g54410</name>
    <name evidence="3" type="ordered locus">AXX17_At5g53490</name>
</gene>
<feature type="compositionally biased region" description="Basic and acidic residues" evidence="1">
    <location>
        <begin position="132"/>
        <end position="155"/>
    </location>
</feature>
<evidence type="ECO:0000256" key="1">
    <source>
        <dbReference type="SAM" id="MobiDB-lite"/>
    </source>
</evidence>
<dbReference type="EMBL" id="LUHQ01000005">
    <property type="protein sequence ID" value="OAO90849.1"/>
    <property type="molecule type" value="Genomic_DNA"/>
</dbReference>
<proteinExistence type="predicted"/>
<feature type="compositionally biased region" description="Basic and acidic residues" evidence="1">
    <location>
        <begin position="58"/>
        <end position="123"/>
    </location>
</feature>
<evidence type="ECO:0000313" key="2">
    <source>
        <dbReference type="Araport" id="AT5G54410"/>
    </source>
</evidence>
<comment type="caution">
    <text evidence="3">The sequence shown here is derived from an EMBL/GenBank/DDBJ whole genome shotgun (WGS) entry which is preliminary data.</text>
</comment>
<protein>
    <submittedName>
        <fullName evidence="3">Uncharacterized protein</fullName>
    </submittedName>
</protein>
<dbReference type="SMR" id="A0A178UB18"/>
<reference evidence="4" key="1">
    <citation type="journal article" date="2016" name="Proc. Natl. Acad. Sci. U.S.A.">
        <title>Chromosome-level assembly of Arabidopsis thaliana Ler reveals the extent of translocation and inversion polymorphisms.</title>
        <authorList>
            <person name="Zapata L."/>
            <person name="Ding J."/>
            <person name="Willing E.M."/>
            <person name="Hartwig B."/>
            <person name="Bezdan D."/>
            <person name="Jiao W.B."/>
            <person name="Patel V."/>
            <person name="Velikkakam James G."/>
            <person name="Koornneef M."/>
            <person name="Ossowski S."/>
            <person name="Schneeberger K."/>
        </authorList>
    </citation>
    <scope>NUCLEOTIDE SEQUENCE [LARGE SCALE GENOMIC DNA]</scope>
    <source>
        <strain evidence="4">cv. Landsberg erecta</strain>
    </source>
</reference>
<organism evidence="3 4">
    <name type="scientific">Arabidopsis thaliana</name>
    <name type="common">Mouse-ear cress</name>
    <dbReference type="NCBI Taxonomy" id="3702"/>
    <lineage>
        <taxon>Eukaryota</taxon>
        <taxon>Viridiplantae</taxon>
        <taxon>Streptophyta</taxon>
        <taxon>Embryophyta</taxon>
        <taxon>Tracheophyta</taxon>
        <taxon>Spermatophyta</taxon>
        <taxon>Magnoliopsida</taxon>
        <taxon>eudicotyledons</taxon>
        <taxon>Gunneridae</taxon>
        <taxon>Pentapetalae</taxon>
        <taxon>rosids</taxon>
        <taxon>malvids</taxon>
        <taxon>Brassicales</taxon>
        <taxon>Brassicaceae</taxon>
        <taxon>Camelineae</taxon>
        <taxon>Arabidopsis</taxon>
    </lineage>
</organism>
<feature type="region of interest" description="Disordered" evidence="1">
    <location>
        <begin position="44"/>
        <end position="160"/>
    </location>
</feature>
<sequence>MKTCFSNLFRVLGLGKHPSNSSADDKIVQALAEAIDAANKKLREETLQSNEEANDAMETFRRKTNEQKRLENEKRKQALKDAKDLKDLTYKTKVENKLKKTQPEKDRAEEEEKDLTEEKKKDPTEEEEKDPTEEKKKEPAEEKKKDPTEEKKKDPAEEEELEIKRISNDARFCLHDNYNKCCNSRVTFIGQFNLLHLLKSSHLVSRDILLYTKSGEPTF</sequence>
<dbReference type="Proteomes" id="UP000078284">
    <property type="component" value="Chromosome 5"/>
</dbReference>
<dbReference type="AlphaFoldDB" id="A0A178UB18"/>
<evidence type="ECO:0000313" key="3">
    <source>
        <dbReference type="EMBL" id="OAO90849.1"/>
    </source>
</evidence>